<dbReference type="NCBIfam" id="NF005559">
    <property type="entry name" value="PRK07231.1"/>
    <property type="match status" value="1"/>
</dbReference>
<gene>
    <name evidence="1" type="ORF">SNE40_000081</name>
</gene>
<evidence type="ECO:0000313" key="2">
    <source>
        <dbReference type="Proteomes" id="UP001347796"/>
    </source>
</evidence>
<comment type="caution">
    <text evidence="1">The sequence shown here is derived from an EMBL/GenBank/DDBJ whole genome shotgun (WGS) entry which is preliminary data.</text>
</comment>
<dbReference type="EMBL" id="JAZGQO010000001">
    <property type="protein sequence ID" value="KAK6194448.1"/>
    <property type="molecule type" value="Genomic_DNA"/>
</dbReference>
<dbReference type="AlphaFoldDB" id="A0AAN8KKB1"/>
<dbReference type="PANTHER" id="PTHR43975:SF2">
    <property type="entry name" value="EG:BACR7A4.14 PROTEIN-RELATED"/>
    <property type="match status" value="1"/>
</dbReference>
<dbReference type="Pfam" id="PF13561">
    <property type="entry name" value="adh_short_C2"/>
    <property type="match status" value="1"/>
</dbReference>
<organism evidence="1 2">
    <name type="scientific">Patella caerulea</name>
    <name type="common">Rayed Mediterranean limpet</name>
    <dbReference type="NCBI Taxonomy" id="87958"/>
    <lineage>
        <taxon>Eukaryota</taxon>
        <taxon>Metazoa</taxon>
        <taxon>Spiralia</taxon>
        <taxon>Lophotrochozoa</taxon>
        <taxon>Mollusca</taxon>
        <taxon>Gastropoda</taxon>
        <taxon>Patellogastropoda</taxon>
        <taxon>Patelloidea</taxon>
        <taxon>Patellidae</taxon>
        <taxon>Patella</taxon>
    </lineage>
</organism>
<reference evidence="1 2" key="1">
    <citation type="submission" date="2024-01" db="EMBL/GenBank/DDBJ databases">
        <title>The genome of the rayed Mediterranean limpet Patella caerulea (Linnaeus, 1758).</title>
        <authorList>
            <person name="Anh-Thu Weber A."/>
            <person name="Halstead-Nussloch G."/>
        </authorList>
    </citation>
    <scope>NUCLEOTIDE SEQUENCE [LARGE SCALE GENOMIC DNA]</scope>
    <source>
        <strain evidence="1">AATW-2023a</strain>
        <tissue evidence="1">Whole specimen</tissue>
    </source>
</reference>
<dbReference type="InterPro" id="IPR036291">
    <property type="entry name" value="NAD(P)-bd_dom_sf"/>
</dbReference>
<dbReference type="Gene3D" id="3.40.50.720">
    <property type="entry name" value="NAD(P)-binding Rossmann-like Domain"/>
    <property type="match status" value="1"/>
</dbReference>
<evidence type="ECO:0000313" key="1">
    <source>
        <dbReference type="EMBL" id="KAK6194448.1"/>
    </source>
</evidence>
<name>A0AAN8KKB1_PATCE</name>
<dbReference type="InterPro" id="IPR002347">
    <property type="entry name" value="SDR_fam"/>
</dbReference>
<dbReference type="PRINTS" id="PR00081">
    <property type="entry name" value="GDHRDH"/>
</dbReference>
<proteinExistence type="predicted"/>
<dbReference type="Proteomes" id="UP001347796">
    <property type="component" value="Unassembled WGS sequence"/>
</dbReference>
<sequence>MESLKDCVVIITGASAGIGRGTAIYFSKLGCKLSLTGRNKDTLDETVSLCTPAGLSSDDIITIIGDLRQETTRKSVIDSTIAKFSRLDVLINNAGMCYTSFTLSTPEESYDDIMDINMKAPFLLTQLAAPHLIQSKGCVVNVSSECGSQAKPSIGVHCMSKAAMNMFTECVALELAPKGVRVNSVNPGTIVTGILCRENINSKYFENEEEHQKFFARQASNNPLGRVGLPEDVAKTIAYLASDQASYITGQLLYVDGGRHCLSSTAAKP</sequence>
<accession>A0AAN8KKB1</accession>
<keyword evidence="2" id="KW-1185">Reference proteome</keyword>
<dbReference type="PANTHER" id="PTHR43975">
    <property type="entry name" value="ZGC:101858"/>
    <property type="match status" value="1"/>
</dbReference>
<protein>
    <submittedName>
        <fullName evidence="1">Uncharacterized protein</fullName>
    </submittedName>
</protein>
<dbReference type="SUPFAM" id="SSF51735">
    <property type="entry name" value="NAD(P)-binding Rossmann-fold domains"/>
    <property type="match status" value="1"/>
</dbReference>
<dbReference type="FunFam" id="3.40.50.720:FF:000084">
    <property type="entry name" value="Short-chain dehydrogenase reductase"/>
    <property type="match status" value="1"/>
</dbReference>
<dbReference type="PRINTS" id="PR00080">
    <property type="entry name" value="SDRFAMILY"/>
</dbReference>